<dbReference type="Pfam" id="PF09839">
    <property type="entry name" value="DUF2066"/>
    <property type="match status" value="1"/>
</dbReference>
<evidence type="ECO:0000313" key="2">
    <source>
        <dbReference type="EMBL" id="MBC3767345.1"/>
    </source>
</evidence>
<evidence type="ECO:0000313" key="3">
    <source>
        <dbReference type="Proteomes" id="UP000601768"/>
    </source>
</evidence>
<evidence type="ECO:0000256" key="1">
    <source>
        <dbReference type="SAM" id="SignalP"/>
    </source>
</evidence>
<dbReference type="InterPro" id="IPR018642">
    <property type="entry name" value="DUF2066"/>
</dbReference>
<accession>A0A8J6M0H3</accession>
<dbReference type="RefSeq" id="WP_186507864.1">
    <property type="nucleotide sequence ID" value="NZ_JACNEP010000016.1"/>
</dbReference>
<keyword evidence="3" id="KW-1185">Reference proteome</keyword>
<proteinExistence type="predicted"/>
<keyword evidence="1" id="KW-0732">Signal</keyword>
<protein>
    <submittedName>
        <fullName evidence="2">DUF2066 domain-containing protein</fullName>
    </submittedName>
</protein>
<reference evidence="2" key="2">
    <citation type="submission" date="2020-08" db="EMBL/GenBank/DDBJ databases">
        <authorList>
            <person name="Lai Q."/>
        </authorList>
    </citation>
    <scope>NUCLEOTIDE SEQUENCE</scope>
    <source>
        <strain evidence="2">S27-2</strain>
    </source>
</reference>
<comment type="caution">
    <text evidence="2">The sequence shown here is derived from an EMBL/GenBank/DDBJ whole genome shotgun (WGS) entry which is preliminary data.</text>
</comment>
<organism evidence="2 3">
    <name type="scientific">Neptunicella marina</name>
    <dbReference type="NCBI Taxonomy" id="2125989"/>
    <lineage>
        <taxon>Bacteria</taxon>
        <taxon>Pseudomonadati</taxon>
        <taxon>Pseudomonadota</taxon>
        <taxon>Gammaproteobacteria</taxon>
        <taxon>Alteromonadales</taxon>
        <taxon>Alteromonadaceae</taxon>
        <taxon>Neptunicella</taxon>
    </lineage>
</organism>
<sequence>MLPGIFVRIIAALSLVVSLSSTAGDVVALYNANVVMTAEMTQKQAARQALQRVLIKVSGSLNVAEHSDVRKQLSDATDYLLSYQFDLQDQQRIYRAQFDQQKVDKLLRDAGLAIWGKTRPSTLIWLAEQQDEEFNRTIISEQSQSQSKELVLQRGKERGLDLSFPLVDLDDLMRVSVYDVWGRFLQPVVDASQRYQADSMVIARIYQQKQIAEGMDESLAKVVWHLDWSFVLGNRVEQQSAEDLERDVVISQMVNSIADTLANRYAIEANTNPVSHYIELTVTNISGLAVYENVRIFLKQLTAVADVTLSHISGTNGRYRLRMVGSEQDLINALELDSRMQRVVDQFGQPVKQLEFVWAP</sequence>
<reference evidence="2" key="1">
    <citation type="journal article" date="2018" name="Int. J. Syst. Evol. Microbiol.">
        <title>Neptunicella marina gen. nov., sp. nov., isolated from surface seawater.</title>
        <authorList>
            <person name="Liu X."/>
            <person name="Lai Q."/>
            <person name="Du Y."/>
            <person name="Zhang X."/>
            <person name="Liu Z."/>
            <person name="Sun F."/>
            <person name="Shao Z."/>
        </authorList>
    </citation>
    <scope>NUCLEOTIDE SEQUENCE</scope>
    <source>
        <strain evidence="2">S27-2</strain>
    </source>
</reference>
<dbReference type="EMBL" id="JACNEP010000016">
    <property type="protein sequence ID" value="MBC3767345.1"/>
    <property type="molecule type" value="Genomic_DNA"/>
</dbReference>
<feature type="signal peptide" evidence="1">
    <location>
        <begin position="1"/>
        <end position="23"/>
    </location>
</feature>
<gene>
    <name evidence="2" type="ORF">H8B19_15820</name>
</gene>
<dbReference type="AlphaFoldDB" id="A0A8J6M0H3"/>
<dbReference type="Proteomes" id="UP000601768">
    <property type="component" value="Unassembled WGS sequence"/>
</dbReference>
<feature type="chain" id="PRO_5035316796" evidence="1">
    <location>
        <begin position="24"/>
        <end position="360"/>
    </location>
</feature>
<name>A0A8J6M0H3_9ALTE</name>